<keyword evidence="3" id="KW-0732">Signal</keyword>
<dbReference type="Pfam" id="PF13650">
    <property type="entry name" value="Asp_protease_2"/>
    <property type="match status" value="2"/>
</dbReference>
<reference evidence="5 6" key="1">
    <citation type="submission" date="2024-04" db="EMBL/GenBank/DDBJ databases">
        <title>Novel species of the genus Ideonella isolated from streams.</title>
        <authorList>
            <person name="Lu H."/>
        </authorList>
    </citation>
    <scope>NUCLEOTIDE SEQUENCE [LARGE SCALE GENOMIC DNA]</scope>
    <source>
        <strain evidence="5 6">DXS29W</strain>
    </source>
</reference>
<sequence>MSRRVALAAAWTLAVALYAPAAEAACRYSKFAALKVNTDSGRPHMAGTVNGYPINVLIDSGAYGTGLTRSAAEGAKLSLSHTDDASFGVGGESQEYQASVQEFTVGEAKWGRMRMRVIWDMPHDAGTGAILGANVLFQNDVELLLKDNTIHLFRPQDCKDTYLGYWDKDAIVLKMLDNRSADDLRAMVTVEVNGKPLRALLDTGADVSVIDTKAAEEVGVVRPPEAKEQLFHGIGSRRIASWVGSFKTVAIGPQEIRNTKLTVMNLWGAARQDLGYWGGESLSHSPQMILGADFLTSHRVLFANSQRMVYFTHLGGPVFVAGTPATPNSAAPEAQAGRPDPTAPAKP</sequence>
<evidence type="ECO:0000256" key="3">
    <source>
        <dbReference type="SAM" id="SignalP"/>
    </source>
</evidence>
<dbReference type="Proteomes" id="UP001371218">
    <property type="component" value="Unassembled WGS sequence"/>
</dbReference>
<evidence type="ECO:0000313" key="6">
    <source>
        <dbReference type="Proteomes" id="UP001371218"/>
    </source>
</evidence>
<dbReference type="RefSeq" id="WP_341428413.1">
    <property type="nucleotide sequence ID" value="NZ_JBBUTG010000023.1"/>
</dbReference>
<proteinExistence type="predicted"/>
<evidence type="ECO:0000256" key="1">
    <source>
        <dbReference type="ARBA" id="ARBA00022801"/>
    </source>
</evidence>
<feature type="chain" id="PRO_5046434831" evidence="3">
    <location>
        <begin position="25"/>
        <end position="347"/>
    </location>
</feature>
<dbReference type="InterPro" id="IPR034122">
    <property type="entry name" value="Retropepsin-like_bacterial"/>
</dbReference>
<evidence type="ECO:0000313" key="5">
    <source>
        <dbReference type="EMBL" id="MEK8033991.1"/>
    </source>
</evidence>
<evidence type="ECO:0000259" key="4">
    <source>
        <dbReference type="PROSITE" id="PS50175"/>
    </source>
</evidence>
<dbReference type="InterPro" id="IPR001995">
    <property type="entry name" value="Peptidase_A2_cat"/>
</dbReference>
<dbReference type="EMBL" id="JBBUTG010000023">
    <property type="protein sequence ID" value="MEK8033991.1"/>
    <property type="molecule type" value="Genomic_DNA"/>
</dbReference>
<feature type="region of interest" description="Disordered" evidence="2">
    <location>
        <begin position="325"/>
        <end position="347"/>
    </location>
</feature>
<name>A0ABU9BVZ6_9BURK</name>
<dbReference type="PROSITE" id="PS50175">
    <property type="entry name" value="ASP_PROT_RETROV"/>
    <property type="match status" value="1"/>
</dbReference>
<dbReference type="InterPro" id="IPR001969">
    <property type="entry name" value="Aspartic_peptidase_AS"/>
</dbReference>
<dbReference type="EC" id="3.4.23.-" evidence="5"/>
<dbReference type="GO" id="GO:0016787">
    <property type="term" value="F:hydrolase activity"/>
    <property type="evidence" value="ECO:0007669"/>
    <property type="project" value="UniProtKB-KW"/>
</dbReference>
<evidence type="ECO:0000256" key="2">
    <source>
        <dbReference type="SAM" id="MobiDB-lite"/>
    </source>
</evidence>
<protein>
    <submittedName>
        <fullName evidence="5">Pepsin/retropepsin-like aspartic protease family protein</fullName>
        <ecNumber evidence="5">3.4.23.-</ecNumber>
    </submittedName>
</protein>
<keyword evidence="6" id="KW-1185">Reference proteome</keyword>
<dbReference type="InterPro" id="IPR021109">
    <property type="entry name" value="Peptidase_aspartic_dom_sf"/>
</dbReference>
<comment type="caution">
    <text evidence="5">The sequence shown here is derived from an EMBL/GenBank/DDBJ whole genome shotgun (WGS) entry which is preliminary data.</text>
</comment>
<feature type="signal peptide" evidence="3">
    <location>
        <begin position="1"/>
        <end position="24"/>
    </location>
</feature>
<feature type="domain" description="Peptidase A2" evidence="4">
    <location>
        <begin position="197"/>
        <end position="236"/>
    </location>
</feature>
<keyword evidence="1 5" id="KW-0378">Hydrolase</keyword>
<gene>
    <name evidence="5" type="ORF">AACH06_24460</name>
</gene>
<accession>A0ABU9BVZ6</accession>
<organism evidence="5 6">
    <name type="scientific">Ideonella lacteola</name>
    <dbReference type="NCBI Taxonomy" id="2984193"/>
    <lineage>
        <taxon>Bacteria</taxon>
        <taxon>Pseudomonadati</taxon>
        <taxon>Pseudomonadota</taxon>
        <taxon>Betaproteobacteria</taxon>
        <taxon>Burkholderiales</taxon>
        <taxon>Sphaerotilaceae</taxon>
        <taxon>Ideonella</taxon>
    </lineage>
</organism>
<dbReference type="PROSITE" id="PS00141">
    <property type="entry name" value="ASP_PROTEASE"/>
    <property type="match status" value="1"/>
</dbReference>
<dbReference type="CDD" id="cd05483">
    <property type="entry name" value="retropepsin_like_bacteria"/>
    <property type="match status" value="1"/>
</dbReference>
<dbReference type="Gene3D" id="2.40.70.10">
    <property type="entry name" value="Acid Proteases"/>
    <property type="match status" value="2"/>
</dbReference>
<dbReference type="SUPFAM" id="SSF50630">
    <property type="entry name" value="Acid proteases"/>
    <property type="match status" value="2"/>
</dbReference>